<feature type="transmembrane region" description="Helical" evidence="7">
    <location>
        <begin position="260"/>
        <end position="277"/>
    </location>
</feature>
<dbReference type="EMBL" id="JASJOS010000013">
    <property type="protein sequence ID" value="MDJ1484050.1"/>
    <property type="molecule type" value="Genomic_DNA"/>
</dbReference>
<dbReference type="PANTHER" id="PTHR21716:SF4">
    <property type="entry name" value="TRANSMEMBRANE PROTEIN 245"/>
    <property type="match status" value="1"/>
</dbReference>
<gene>
    <name evidence="8" type="ORF">QNI16_26370</name>
</gene>
<feature type="compositionally biased region" description="Basic and acidic residues" evidence="6">
    <location>
        <begin position="361"/>
        <end position="371"/>
    </location>
</feature>
<evidence type="ECO:0000256" key="4">
    <source>
        <dbReference type="ARBA" id="ARBA00022989"/>
    </source>
</evidence>
<feature type="transmembrane region" description="Helical" evidence="7">
    <location>
        <begin position="199"/>
        <end position="220"/>
    </location>
</feature>
<dbReference type="AlphaFoldDB" id="A0AAE3QRL9"/>
<evidence type="ECO:0000313" key="9">
    <source>
        <dbReference type="Proteomes" id="UP001241110"/>
    </source>
</evidence>
<dbReference type="RefSeq" id="WP_313984809.1">
    <property type="nucleotide sequence ID" value="NZ_JASJOS010000013.1"/>
</dbReference>
<keyword evidence="3 7" id="KW-0812">Transmembrane</keyword>
<comment type="caution">
    <text evidence="8">The sequence shown here is derived from an EMBL/GenBank/DDBJ whole genome shotgun (WGS) entry which is preliminary data.</text>
</comment>
<evidence type="ECO:0000256" key="6">
    <source>
        <dbReference type="SAM" id="MobiDB-lite"/>
    </source>
</evidence>
<feature type="transmembrane region" description="Helical" evidence="7">
    <location>
        <begin position="226"/>
        <end position="248"/>
    </location>
</feature>
<accession>A0AAE3QRL9</accession>
<comment type="subcellular location">
    <subcellularLocation>
        <location evidence="1">Membrane</location>
        <topology evidence="1">Multi-pass membrane protein</topology>
    </subcellularLocation>
</comment>
<proteinExistence type="inferred from homology"/>
<evidence type="ECO:0000256" key="1">
    <source>
        <dbReference type="ARBA" id="ARBA00004141"/>
    </source>
</evidence>
<dbReference type="Pfam" id="PF01594">
    <property type="entry name" value="AI-2E_transport"/>
    <property type="match status" value="1"/>
</dbReference>
<evidence type="ECO:0000256" key="2">
    <source>
        <dbReference type="ARBA" id="ARBA00009773"/>
    </source>
</evidence>
<dbReference type="Proteomes" id="UP001241110">
    <property type="component" value="Unassembled WGS sequence"/>
</dbReference>
<comment type="similarity">
    <text evidence="2">Belongs to the autoinducer-2 exporter (AI-2E) (TC 2.A.86) family.</text>
</comment>
<feature type="transmembrane region" description="Helical" evidence="7">
    <location>
        <begin position="66"/>
        <end position="88"/>
    </location>
</feature>
<reference evidence="8" key="1">
    <citation type="submission" date="2023-05" db="EMBL/GenBank/DDBJ databases">
        <authorList>
            <person name="Zhang X."/>
        </authorList>
    </citation>
    <scope>NUCLEOTIDE SEQUENCE</scope>
    <source>
        <strain evidence="8">YF14B1</strain>
    </source>
</reference>
<feature type="transmembrane region" description="Helical" evidence="7">
    <location>
        <begin position="145"/>
        <end position="166"/>
    </location>
</feature>
<evidence type="ECO:0000313" key="8">
    <source>
        <dbReference type="EMBL" id="MDJ1484050.1"/>
    </source>
</evidence>
<evidence type="ECO:0000256" key="5">
    <source>
        <dbReference type="ARBA" id="ARBA00023136"/>
    </source>
</evidence>
<evidence type="ECO:0000256" key="7">
    <source>
        <dbReference type="SAM" id="Phobius"/>
    </source>
</evidence>
<feature type="region of interest" description="Disordered" evidence="6">
    <location>
        <begin position="348"/>
        <end position="371"/>
    </location>
</feature>
<sequence>MPSPYTRKQRKGAMLVLIILLFCFLAYALRGFITSFFGALIIYTLFRSWHQKLVEQRKWKPALSTTMILIVSFLLIILPVGIVVYQVANQVVQLMKDPAIVTGIIGKIQHYPLYQKYVDPQLLQDQLSRIGQVAVNIFGTTLNGLANSIATISVMYLILYFMFAHYKAMETWLMQYLPFSPRNSYQYADELRNITYSNVIGSGIIAVIQGALVGLGFWLFGIPQPFFYGTIAVFASFIPVIGSALIFIPGSLFALASGETGHGIGLLLWGFILVANIDNVLRMVLNKKIGDTHPLITFLGIIVGLPIFGLTGLVIGPLLLSFFVLSVQMYTRNYLSKPASEKELEIKIVKEESTDSTQNPSDRKEDTDTNK</sequence>
<keyword evidence="5 7" id="KW-0472">Membrane</keyword>
<evidence type="ECO:0000256" key="3">
    <source>
        <dbReference type="ARBA" id="ARBA00022692"/>
    </source>
</evidence>
<name>A0AAE3QRL9_9BACT</name>
<keyword evidence="4 7" id="KW-1133">Transmembrane helix</keyword>
<dbReference type="GO" id="GO:0016020">
    <property type="term" value="C:membrane"/>
    <property type="evidence" value="ECO:0007669"/>
    <property type="project" value="UniProtKB-SubCell"/>
</dbReference>
<protein>
    <submittedName>
        <fullName evidence="8">AI-2E family transporter</fullName>
    </submittedName>
</protein>
<organism evidence="8 9">
    <name type="scientific">Xanthocytophaga flava</name>
    <dbReference type="NCBI Taxonomy" id="3048013"/>
    <lineage>
        <taxon>Bacteria</taxon>
        <taxon>Pseudomonadati</taxon>
        <taxon>Bacteroidota</taxon>
        <taxon>Cytophagia</taxon>
        <taxon>Cytophagales</taxon>
        <taxon>Rhodocytophagaceae</taxon>
        <taxon>Xanthocytophaga</taxon>
    </lineage>
</organism>
<dbReference type="InterPro" id="IPR002549">
    <property type="entry name" value="AI-2E-like"/>
</dbReference>
<feature type="transmembrane region" description="Helical" evidence="7">
    <location>
        <begin position="12"/>
        <end position="45"/>
    </location>
</feature>
<dbReference type="PANTHER" id="PTHR21716">
    <property type="entry name" value="TRANSMEMBRANE PROTEIN"/>
    <property type="match status" value="1"/>
</dbReference>
<feature type="transmembrane region" description="Helical" evidence="7">
    <location>
        <begin position="297"/>
        <end position="327"/>
    </location>
</feature>